<name>A0A8D2IUB1_VARKO</name>
<evidence type="ECO:0000313" key="2">
    <source>
        <dbReference type="Proteomes" id="UP000694545"/>
    </source>
</evidence>
<dbReference type="Proteomes" id="UP000694545">
    <property type="component" value="Unplaced"/>
</dbReference>
<organism evidence="1 2">
    <name type="scientific">Varanus komodoensis</name>
    <name type="common">Komodo dragon</name>
    <dbReference type="NCBI Taxonomy" id="61221"/>
    <lineage>
        <taxon>Eukaryota</taxon>
        <taxon>Metazoa</taxon>
        <taxon>Chordata</taxon>
        <taxon>Craniata</taxon>
        <taxon>Vertebrata</taxon>
        <taxon>Euteleostomi</taxon>
        <taxon>Lepidosauria</taxon>
        <taxon>Squamata</taxon>
        <taxon>Bifurcata</taxon>
        <taxon>Unidentata</taxon>
        <taxon>Episquamata</taxon>
        <taxon>Toxicofera</taxon>
        <taxon>Anguimorpha</taxon>
        <taxon>Paleoanguimorpha</taxon>
        <taxon>Varanoidea</taxon>
        <taxon>Varanidae</taxon>
        <taxon>Varanus</taxon>
    </lineage>
</organism>
<dbReference type="Ensembl" id="ENSVKKT00000000192.1">
    <property type="protein sequence ID" value="ENSVKKP00000000185.1"/>
    <property type="gene ID" value="ENSVKKG00000000176.1"/>
</dbReference>
<keyword evidence="2" id="KW-1185">Reference proteome</keyword>
<accession>A0A8D2IUB1</accession>
<protein>
    <submittedName>
        <fullName evidence="1">Uncharacterized protein</fullName>
    </submittedName>
</protein>
<dbReference type="AlphaFoldDB" id="A0A8D2IUB1"/>
<reference evidence="1" key="1">
    <citation type="submission" date="2025-08" db="UniProtKB">
        <authorList>
            <consortium name="Ensembl"/>
        </authorList>
    </citation>
    <scope>IDENTIFICATION</scope>
</reference>
<proteinExistence type="predicted"/>
<sequence>KIGNIILNTIGVRIKDLTKQTQKDKQLITEVRVQMEEQDKKFKNQMIKIDQVSKSGIEIQDRQQRPNLCLTGYPEDGNENDKLIQSYWIGLNPFFQMSYLQHMILMQCIELAHEELEEKHQENMTSIMIEGYQIQVFPDLCTETLQWRRYMFQDCQILKKNTIIYSWGFPIFGGFSYNGKYYSVDTKEEVLKRTGMPHFIRYPHTQSHTNIF</sequence>
<dbReference type="Gene3D" id="3.30.250.20">
    <property type="entry name" value="L1 transposable element, C-terminal domain"/>
    <property type="match status" value="1"/>
</dbReference>
<reference evidence="1" key="2">
    <citation type="submission" date="2025-09" db="UniProtKB">
        <authorList>
            <consortium name="Ensembl"/>
        </authorList>
    </citation>
    <scope>IDENTIFICATION</scope>
</reference>
<evidence type="ECO:0000313" key="1">
    <source>
        <dbReference type="Ensembl" id="ENSVKKP00000000185.1"/>
    </source>
</evidence>
<dbReference type="InterPro" id="IPR042566">
    <property type="entry name" value="L1_C"/>
</dbReference>